<dbReference type="AlphaFoldDB" id="A0A140L6E8"/>
<sequence length="156" mass="18223">MDKSKEYKDPMKDVKMEAEYPMHPGMPMGMMPAMDYPMTQPMPCPMMGMMPAMDHMMPCPMAGSMPMGMMPAMDYPMMYPMAQPMDCPHMMHPMEHDYMMPAMDYPMPMAMAEGMPTDTKDLCYHAHMHMYQAYMHKAEAHRYKAMRCMHKDCCDR</sequence>
<accession>A0A140L6E8</accession>
<evidence type="ECO:0000313" key="1">
    <source>
        <dbReference type="EMBL" id="KXG76123.1"/>
    </source>
</evidence>
<dbReference type="Proteomes" id="UP000070456">
    <property type="component" value="Unassembled WGS sequence"/>
</dbReference>
<dbReference type="EMBL" id="LOEE01000028">
    <property type="protein sequence ID" value="KXG76123.1"/>
    <property type="molecule type" value="Genomic_DNA"/>
</dbReference>
<dbReference type="STRING" id="520762.AN619_10800"/>
<proteinExistence type="predicted"/>
<comment type="caution">
    <text evidence="1">The sequence shown here is derived from an EMBL/GenBank/DDBJ whole genome shotgun (WGS) entry which is preliminary data.</text>
</comment>
<dbReference type="RefSeq" id="WP_068555514.1">
    <property type="nucleotide sequence ID" value="NZ_LOEE01000028.1"/>
</dbReference>
<reference evidence="1 2" key="1">
    <citation type="submission" date="2015-12" db="EMBL/GenBank/DDBJ databases">
        <title>Draft genome sequence of the thermoanaerobe Thermotalea metallivorans, an isolate from the runoff channel of the Great Artesian Basin, Australia.</title>
        <authorList>
            <person name="Patel B.K."/>
        </authorList>
    </citation>
    <scope>NUCLEOTIDE SEQUENCE [LARGE SCALE GENOMIC DNA]</scope>
    <source>
        <strain evidence="1 2">B2-1</strain>
    </source>
</reference>
<evidence type="ECO:0000313" key="2">
    <source>
        <dbReference type="Proteomes" id="UP000070456"/>
    </source>
</evidence>
<gene>
    <name evidence="1" type="ORF">AN619_10800</name>
</gene>
<keyword evidence="2" id="KW-1185">Reference proteome</keyword>
<organism evidence="1 2">
    <name type="scientific">Thermotalea metallivorans</name>
    <dbReference type="NCBI Taxonomy" id="520762"/>
    <lineage>
        <taxon>Bacteria</taxon>
        <taxon>Bacillati</taxon>
        <taxon>Bacillota</taxon>
        <taxon>Clostridia</taxon>
        <taxon>Peptostreptococcales</taxon>
        <taxon>Thermotaleaceae</taxon>
        <taxon>Thermotalea</taxon>
    </lineage>
</organism>
<name>A0A140L6E8_9FIRM</name>
<protein>
    <submittedName>
        <fullName evidence="1">Uncharacterized protein</fullName>
    </submittedName>
</protein>